<feature type="transmembrane region" description="Helical" evidence="9">
    <location>
        <begin position="564"/>
        <end position="584"/>
    </location>
</feature>
<evidence type="ECO:0000256" key="9">
    <source>
        <dbReference type="SAM" id="Phobius"/>
    </source>
</evidence>
<protein>
    <recommendedName>
        <fullName evidence="11">RNA-binding S4 domain-containing protein</fullName>
    </recommendedName>
</protein>
<evidence type="ECO:0000313" key="13">
    <source>
        <dbReference type="EMBL" id="RQM11354.1"/>
    </source>
</evidence>
<proteinExistence type="inferred from homology"/>
<evidence type="ECO:0000256" key="2">
    <source>
        <dbReference type="ARBA" id="ARBA00007015"/>
    </source>
</evidence>
<keyword evidence="5 9" id="KW-1133">Transmembrane helix</keyword>
<dbReference type="PROSITE" id="PS50889">
    <property type="entry name" value="S4"/>
    <property type="match status" value="1"/>
</dbReference>
<dbReference type="Gene3D" id="3.30.70.1560">
    <property type="entry name" value="Alpha-L RNA-binding motif"/>
    <property type="match status" value="1"/>
</dbReference>
<keyword evidence="3" id="KW-0813">Transport</keyword>
<dbReference type="InterPro" id="IPR000748">
    <property type="entry name" value="PsdUridine_synth_RsuA/RluB/E/F"/>
</dbReference>
<feature type="domain" description="RNA-binding S4" evidence="11">
    <location>
        <begin position="624"/>
        <end position="681"/>
    </location>
</feature>
<dbReference type="EMBL" id="QKXF01000442">
    <property type="protein sequence ID" value="RQM11354.1"/>
    <property type="molecule type" value="Genomic_DNA"/>
</dbReference>
<dbReference type="Gene3D" id="3.10.290.10">
    <property type="entry name" value="RNA-binding S4 domain"/>
    <property type="match status" value="1"/>
</dbReference>
<keyword evidence="8" id="KW-0694">RNA-binding</keyword>
<sequence length="873" mass="97334">MPRQNIVFKVSYLAFFLPLTWSEKTTVATLESSLTSMDMCEESNALLTNDANAAIVTVEYGTHPSVPQLSTTLHSVDKKLEDGALRAGPPPKLLSPEVLALLMQYAGIGFINGVLPAVIYPVLQGYLNAEGTIIVSATVLLQLPWSYKVFLGVLSDCFPIGGFRRRPYMLIGWLLCCCMLFTMATFPETAPYYGDPSMHFTSPDEWTETQRKSINPDAPDAAGKYVIPMMMVAFGYLLVEVPADAVTIEYSQQEPVNARGHLQSWIHSLRMGFSALGALVVAVAFNGVEYGGSFDFSLTFPRLMFFMGCVCLPLGPAAWFLVYESKVEPPSFRVYMAQFWKVLQKRAVYQVAAYKFFSGVCNNFNIVSSSNMKLYWVHATPFNASMMAIVGTFTYAGTLAVMAQRGLRWNWHIAIATTVIFGVATDCLMTMMVTWDIIRSQWFWLGVPIIGEVPHAVRFIVSNYIVVELVQEGTEGALYGLLTTTNHVAAPFGRTTAKIINARFHVWKNDIIADTYETRRDVTFTIWLCYGMKLVSLIFLPLLPNQRDTTEALCRQGEVSKCKGMWMVVILLVSLVWFTVVNVLSMNPATKCWTITGGSSLLQGSNIPSSKLSSFQGDDDKDLVRLAKLMAQKGLCSRREADAYIQAGDVLVNGKQVQAKWISVPRDSDVRLDFRAQRHQNEKVTLILNKPLGFVSSQPESNKTPAVRLLTFENECQVLSRVKPRQNAEPLSLQKMAVCGRLDVNSTGLLLFTQDGKVAKKLLDPKGGIEKEYLVRVDLNLDPVTGEIRKKVEMLRAGVTSEEGITYRAKSVEVLNANQLRVILTEGKNRHLRRMCEHVGLGVVALKRVRIGSVKLGSLPVGQWRYWQPTDRI</sequence>
<dbReference type="EMBL" id="QLLG01000049">
    <property type="protein sequence ID" value="RMX68870.1"/>
    <property type="molecule type" value="Genomic_DNA"/>
</dbReference>
<dbReference type="SUPFAM" id="SSF103473">
    <property type="entry name" value="MFS general substrate transporter"/>
    <property type="match status" value="1"/>
</dbReference>
<dbReference type="InterPro" id="IPR002942">
    <property type="entry name" value="S4_RNA-bd"/>
</dbReference>
<dbReference type="PANTHER" id="PTHR31585">
    <property type="entry name" value="FOLATE-BIOPTERIN TRANSPORTER 1, CHLOROPLASTIC"/>
    <property type="match status" value="1"/>
</dbReference>
<name>A0A3M6VVT8_9STRA</name>
<evidence type="ECO:0000256" key="8">
    <source>
        <dbReference type="PROSITE-ProRule" id="PRU00182"/>
    </source>
</evidence>
<evidence type="ECO:0000313" key="12">
    <source>
        <dbReference type="EMBL" id="RMX68870.1"/>
    </source>
</evidence>
<keyword evidence="14" id="KW-1185">Reference proteome</keyword>
<dbReference type="InterPro" id="IPR036986">
    <property type="entry name" value="S4_RNA-bd_sf"/>
</dbReference>
<dbReference type="STRING" id="542832.A0A3M6VVT8"/>
<dbReference type="SUPFAM" id="SSF55174">
    <property type="entry name" value="Alpha-L RNA-binding motif"/>
    <property type="match status" value="1"/>
</dbReference>
<evidence type="ECO:0000256" key="1">
    <source>
        <dbReference type="ARBA" id="ARBA00004141"/>
    </source>
</evidence>
<keyword evidence="6 9" id="KW-0472">Membrane</keyword>
<dbReference type="Gene3D" id="3.30.70.580">
    <property type="entry name" value="Pseudouridine synthase I, catalytic domain, N-terminal subdomain"/>
    <property type="match status" value="1"/>
</dbReference>
<feature type="transmembrane region" description="Helical" evidence="9">
    <location>
        <begin position="524"/>
        <end position="543"/>
    </location>
</feature>
<keyword evidence="7" id="KW-0413">Isomerase</keyword>
<dbReference type="InterPro" id="IPR006145">
    <property type="entry name" value="PsdUridine_synth_RsuA/RluA"/>
</dbReference>
<dbReference type="GO" id="GO:0001522">
    <property type="term" value="P:pseudouridine synthesis"/>
    <property type="evidence" value="ECO:0007669"/>
    <property type="project" value="InterPro"/>
</dbReference>
<feature type="transmembrane region" description="Helical" evidence="9">
    <location>
        <begin position="168"/>
        <end position="186"/>
    </location>
</feature>
<dbReference type="SMART" id="SM00363">
    <property type="entry name" value="S4"/>
    <property type="match status" value="1"/>
</dbReference>
<organism evidence="12 14">
    <name type="scientific">Peronospora effusa</name>
    <dbReference type="NCBI Taxonomy" id="542832"/>
    <lineage>
        <taxon>Eukaryota</taxon>
        <taxon>Sar</taxon>
        <taxon>Stramenopiles</taxon>
        <taxon>Oomycota</taxon>
        <taxon>Peronosporomycetes</taxon>
        <taxon>Peronosporales</taxon>
        <taxon>Peronosporaceae</taxon>
        <taxon>Peronospora</taxon>
    </lineage>
</organism>
<feature type="transmembrane region" description="Helical" evidence="9">
    <location>
        <begin position="225"/>
        <end position="248"/>
    </location>
</feature>
<dbReference type="VEuPathDB" id="FungiDB:DD237_006680"/>
<dbReference type="Proteomes" id="UP000282087">
    <property type="component" value="Unassembled WGS sequence"/>
</dbReference>
<evidence type="ECO:0000256" key="5">
    <source>
        <dbReference type="ARBA" id="ARBA00022989"/>
    </source>
</evidence>
<evidence type="ECO:0000256" key="7">
    <source>
        <dbReference type="ARBA" id="ARBA00023235"/>
    </source>
</evidence>
<evidence type="ECO:0000259" key="11">
    <source>
        <dbReference type="SMART" id="SM00363"/>
    </source>
</evidence>
<feature type="transmembrane region" description="Helical" evidence="9">
    <location>
        <begin position="269"/>
        <end position="288"/>
    </location>
</feature>
<dbReference type="GO" id="GO:0016020">
    <property type="term" value="C:membrane"/>
    <property type="evidence" value="ECO:0007669"/>
    <property type="project" value="UniProtKB-SubCell"/>
</dbReference>
<dbReference type="InterPro" id="IPR039309">
    <property type="entry name" value="BT1"/>
</dbReference>
<evidence type="ECO:0000313" key="14">
    <source>
        <dbReference type="Proteomes" id="UP000282087"/>
    </source>
</evidence>
<dbReference type="CDD" id="cd00165">
    <property type="entry name" value="S4"/>
    <property type="match status" value="1"/>
</dbReference>
<feature type="signal peptide" evidence="10">
    <location>
        <begin position="1"/>
        <end position="22"/>
    </location>
</feature>
<dbReference type="InterPro" id="IPR020094">
    <property type="entry name" value="TruA/RsuA/RluB/E/F_N"/>
</dbReference>
<evidence type="ECO:0000256" key="6">
    <source>
        <dbReference type="ARBA" id="ARBA00023136"/>
    </source>
</evidence>
<accession>A0A3M6VVT8</accession>
<dbReference type="PANTHER" id="PTHR31585:SF5">
    <property type="entry name" value="RNA-BINDING S4 DOMAIN-CONTAINING PROTEIN"/>
    <property type="match status" value="1"/>
</dbReference>
<feature type="chain" id="PRO_5033799357" description="RNA-binding S4 domain-containing protein" evidence="10">
    <location>
        <begin position="23"/>
        <end position="873"/>
    </location>
</feature>
<reference evidence="14 15" key="1">
    <citation type="submission" date="2018-06" db="EMBL/GenBank/DDBJ databases">
        <title>Comparative genomics of downy mildews reveals potential adaptations to biotrophy.</title>
        <authorList>
            <person name="Fletcher K."/>
            <person name="Klosterman S.J."/>
            <person name="Derevnina L."/>
            <person name="Martin F."/>
            <person name="Koike S."/>
            <person name="Reyes Chin-Wo S."/>
            <person name="Mou B."/>
            <person name="Michelmore R."/>
        </authorList>
    </citation>
    <scope>NUCLEOTIDE SEQUENCE [LARGE SCALE GENOMIC DNA]</scope>
    <source>
        <strain evidence="13 15">R13</strain>
        <strain evidence="12 14">R14</strain>
    </source>
</reference>
<dbReference type="GO" id="GO:0009982">
    <property type="term" value="F:pseudouridine synthase activity"/>
    <property type="evidence" value="ECO:0007669"/>
    <property type="project" value="InterPro"/>
</dbReference>
<dbReference type="Pfam" id="PF01479">
    <property type="entry name" value="S4"/>
    <property type="match status" value="1"/>
</dbReference>
<dbReference type="OrthoDB" id="97868at2759"/>
<dbReference type="SUPFAM" id="SSF55120">
    <property type="entry name" value="Pseudouridine synthase"/>
    <property type="match status" value="1"/>
</dbReference>
<keyword evidence="10" id="KW-0732">Signal</keyword>
<dbReference type="AlphaFoldDB" id="A0A3M6VVT8"/>
<dbReference type="InterPro" id="IPR036259">
    <property type="entry name" value="MFS_trans_sf"/>
</dbReference>
<dbReference type="GO" id="GO:0003723">
    <property type="term" value="F:RNA binding"/>
    <property type="evidence" value="ECO:0007669"/>
    <property type="project" value="UniProtKB-KW"/>
</dbReference>
<evidence type="ECO:0000256" key="10">
    <source>
        <dbReference type="SAM" id="SignalP"/>
    </source>
</evidence>
<gene>
    <name evidence="13" type="ORF">DD237_006680</name>
    <name evidence="12" type="ORF">DD238_006261</name>
</gene>
<dbReference type="InterPro" id="IPR020103">
    <property type="entry name" value="PsdUridine_synth_cat_dom_sf"/>
</dbReference>
<feature type="transmembrane region" description="Helical" evidence="9">
    <location>
        <begin position="126"/>
        <end position="147"/>
    </location>
</feature>
<comment type="similarity">
    <text evidence="2">Belongs to the major facilitator superfamily. Folate-biopterin transporter (TC 2.A.71) family.</text>
</comment>
<dbReference type="Pfam" id="PF00849">
    <property type="entry name" value="PseudoU_synth_2"/>
    <property type="match status" value="1"/>
</dbReference>
<feature type="transmembrane region" description="Helical" evidence="9">
    <location>
        <begin position="300"/>
        <end position="323"/>
    </location>
</feature>
<dbReference type="NCBIfam" id="TIGR00093">
    <property type="entry name" value="pseudouridine synthase"/>
    <property type="match status" value="1"/>
</dbReference>
<evidence type="ECO:0000256" key="3">
    <source>
        <dbReference type="ARBA" id="ARBA00022448"/>
    </source>
</evidence>
<comment type="caution">
    <text evidence="12">The sequence shown here is derived from an EMBL/GenBank/DDBJ whole genome shotgun (WGS) entry which is preliminary data.</text>
</comment>
<feature type="transmembrane region" description="Helical" evidence="9">
    <location>
        <begin position="409"/>
        <end position="430"/>
    </location>
</feature>
<dbReference type="Proteomes" id="UP000286097">
    <property type="component" value="Unassembled WGS sequence"/>
</dbReference>
<evidence type="ECO:0000256" key="4">
    <source>
        <dbReference type="ARBA" id="ARBA00022692"/>
    </source>
</evidence>
<feature type="transmembrane region" description="Helical" evidence="9">
    <location>
        <begin position="98"/>
        <end position="120"/>
    </location>
</feature>
<evidence type="ECO:0000313" key="15">
    <source>
        <dbReference type="Proteomes" id="UP000286097"/>
    </source>
</evidence>
<dbReference type="InterPro" id="IPR042092">
    <property type="entry name" value="PsdUridine_s_RsuA/RluB/E/F_cat"/>
</dbReference>
<keyword evidence="4 9" id="KW-0812">Transmembrane</keyword>
<comment type="subcellular location">
    <subcellularLocation>
        <location evidence="1">Membrane</location>
        <topology evidence="1">Multi-pass membrane protein</topology>
    </subcellularLocation>
</comment>
<dbReference type="Pfam" id="PF03092">
    <property type="entry name" value="BT1"/>
    <property type="match status" value="2"/>
</dbReference>
<feature type="transmembrane region" description="Helical" evidence="9">
    <location>
        <begin position="382"/>
        <end position="403"/>
    </location>
</feature>